<proteinExistence type="predicted"/>
<dbReference type="Proteomes" id="UP001470230">
    <property type="component" value="Unassembled WGS sequence"/>
</dbReference>
<organism evidence="1 2">
    <name type="scientific">Tritrichomonas musculus</name>
    <dbReference type="NCBI Taxonomy" id="1915356"/>
    <lineage>
        <taxon>Eukaryota</taxon>
        <taxon>Metamonada</taxon>
        <taxon>Parabasalia</taxon>
        <taxon>Tritrichomonadida</taxon>
        <taxon>Tritrichomonadidae</taxon>
        <taxon>Tritrichomonas</taxon>
    </lineage>
</organism>
<reference evidence="1 2" key="1">
    <citation type="submission" date="2024-04" db="EMBL/GenBank/DDBJ databases">
        <title>Tritrichomonas musculus Genome.</title>
        <authorList>
            <person name="Alves-Ferreira E."/>
            <person name="Grigg M."/>
            <person name="Lorenzi H."/>
            <person name="Galac M."/>
        </authorList>
    </citation>
    <scope>NUCLEOTIDE SEQUENCE [LARGE SCALE GENOMIC DNA]</scope>
    <source>
        <strain evidence="1 2">EAF2021</strain>
    </source>
</reference>
<protein>
    <recommendedName>
        <fullName evidence="3">MADS-box domain-containing protein</fullName>
    </recommendedName>
</protein>
<gene>
    <name evidence="1" type="ORF">M9Y10_016097</name>
</gene>
<dbReference type="EMBL" id="JAPFFF010000020">
    <property type="protein sequence ID" value="KAK8857689.1"/>
    <property type="molecule type" value="Genomic_DNA"/>
</dbReference>
<evidence type="ECO:0008006" key="3">
    <source>
        <dbReference type="Google" id="ProtNLM"/>
    </source>
</evidence>
<sequence>MLSSNKSFKLSKWKTIKVIKAGTTRIYEIDEKENLKERFRKSKPRNLQEEILKLMKTNESDNIISLDITLQPQGNIQPQIQTESFNNLSTTDPSLLNFNQNISSNNNFEYNNNNQEEGEINLFEDYNVDETFSSFEVLEENEYFNDQSIDHFFDPMDHLNLKF</sequence>
<name>A0ABR2I5B7_9EUKA</name>
<keyword evidence="2" id="KW-1185">Reference proteome</keyword>
<comment type="caution">
    <text evidence="1">The sequence shown here is derived from an EMBL/GenBank/DDBJ whole genome shotgun (WGS) entry which is preliminary data.</text>
</comment>
<accession>A0ABR2I5B7</accession>
<evidence type="ECO:0000313" key="2">
    <source>
        <dbReference type="Proteomes" id="UP001470230"/>
    </source>
</evidence>
<evidence type="ECO:0000313" key="1">
    <source>
        <dbReference type="EMBL" id="KAK8857689.1"/>
    </source>
</evidence>